<dbReference type="Proteomes" id="UP001221217">
    <property type="component" value="Unassembled WGS sequence"/>
</dbReference>
<comment type="caution">
    <text evidence="1">The sequence shown here is derived from an EMBL/GenBank/DDBJ whole genome shotgun (WGS) entry which is preliminary data.</text>
</comment>
<dbReference type="GO" id="GO:0016301">
    <property type="term" value="F:kinase activity"/>
    <property type="evidence" value="ECO:0007669"/>
    <property type="project" value="UniProtKB-KW"/>
</dbReference>
<evidence type="ECO:0000313" key="1">
    <source>
        <dbReference type="EMBL" id="MDC7225200.1"/>
    </source>
</evidence>
<organism evidence="1 2">
    <name type="scientific">Candidatus Thalassospirochaeta sargassi</name>
    <dbReference type="NCBI Taxonomy" id="3119039"/>
    <lineage>
        <taxon>Bacteria</taxon>
        <taxon>Pseudomonadati</taxon>
        <taxon>Spirochaetota</taxon>
        <taxon>Spirochaetia</taxon>
        <taxon>Spirochaetales</taxon>
        <taxon>Spirochaetaceae</taxon>
        <taxon>Candidatus Thalassospirochaeta</taxon>
    </lineage>
</organism>
<proteinExistence type="predicted"/>
<evidence type="ECO:0000313" key="2">
    <source>
        <dbReference type="Proteomes" id="UP001221217"/>
    </source>
</evidence>
<name>A0AAJ1MKV7_9SPIO</name>
<keyword evidence="1" id="KW-0418">Kinase</keyword>
<protein>
    <submittedName>
        <fullName evidence="1">Histidine kinase</fullName>
    </submittedName>
</protein>
<sequence>MAFNILLLSLPMASLLYLDTYEKQLLKSQESSMIQQARIFGAALTGSSDLRADSQRIINNLQSRVDSRIRVVDAQGLLVADSAKAPAEKTVRADSGNASIEGVYDAVTPAQDTLLYRVAVYPVNTLRNLLLPPAPELEGGEYYSEKTVFDGREVQAALEGRYGAATRFSTGGQRSINLYSAIPVYSD</sequence>
<dbReference type="EMBL" id="JAQQAL010000002">
    <property type="protein sequence ID" value="MDC7225200.1"/>
    <property type="molecule type" value="Genomic_DNA"/>
</dbReference>
<dbReference type="AlphaFoldDB" id="A0AAJ1MKV7"/>
<reference evidence="1 2" key="1">
    <citation type="submission" date="2022-12" db="EMBL/GenBank/DDBJ databases">
        <title>Metagenome assembled genome from gulf of manar.</title>
        <authorList>
            <person name="Kohli P."/>
            <person name="Pk S."/>
            <person name="Venkata Ramana C."/>
            <person name="Sasikala C."/>
        </authorList>
    </citation>
    <scope>NUCLEOTIDE SEQUENCE [LARGE SCALE GENOMIC DNA]</scope>
    <source>
        <strain evidence="1">JB008</strain>
    </source>
</reference>
<feature type="non-terminal residue" evidence="1">
    <location>
        <position position="187"/>
    </location>
</feature>
<accession>A0AAJ1MKV7</accession>
<keyword evidence="1" id="KW-0808">Transferase</keyword>
<gene>
    <name evidence="1" type="ORF">PQJ61_00385</name>
</gene>